<gene>
    <name evidence="1" type="ORF">LAZ67_3006047</name>
</gene>
<evidence type="ECO:0000313" key="1">
    <source>
        <dbReference type="EMBL" id="UYV65976.1"/>
    </source>
</evidence>
<protein>
    <submittedName>
        <fullName evidence="1">Uncharacterized protein</fullName>
    </submittedName>
</protein>
<organism evidence="1 2">
    <name type="scientific">Cordylochernes scorpioides</name>
    <dbReference type="NCBI Taxonomy" id="51811"/>
    <lineage>
        <taxon>Eukaryota</taxon>
        <taxon>Metazoa</taxon>
        <taxon>Ecdysozoa</taxon>
        <taxon>Arthropoda</taxon>
        <taxon>Chelicerata</taxon>
        <taxon>Arachnida</taxon>
        <taxon>Pseudoscorpiones</taxon>
        <taxon>Cheliferoidea</taxon>
        <taxon>Chernetidae</taxon>
        <taxon>Cordylochernes</taxon>
    </lineage>
</organism>
<dbReference type="EMBL" id="CP092865">
    <property type="protein sequence ID" value="UYV65976.1"/>
    <property type="molecule type" value="Genomic_DNA"/>
</dbReference>
<reference evidence="1 2" key="1">
    <citation type="submission" date="2022-01" db="EMBL/GenBank/DDBJ databases">
        <title>A chromosomal length assembly of Cordylochernes scorpioides.</title>
        <authorList>
            <person name="Zeh D."/>
            <person name="Zeh J."/>
        </authorList>
    </citation>
    <scope>NUCLEOTIDE SEQUENCE [LARGE SCALE GENOMIC DNA]</scope>
    <source>
        <strain evidence="1">IN4F17</strain>
        <tissue evidence="1">Whole Body</tissue>
    </source>
</reference>
<proteinExistence type="predicted"/>
<evidence type="ECO:0000313" key="2">
    <source>
        <dbReference type="Proteomes" id="UP001235939"/>
    </source>
</evidence>
<sequence>MVELLKDPEPTLIEITLLISGLWRTWAVDFLDGTEDVISCEVMMISQAIKCWRLRHQPHRFLQSLNDVRIHVWRHRGECRLPACIRYRHTGPLPEVMVWSAIGYILVTSCSHSQHFEQSSLHFWCIMARSSTLY</sequence>
<name>A0ABY6KAU8_9ARAC</name>
<keyword evidence="2" id="KW-1185">Reference proteome</keyword>
<dbReference type="Proteomes" id="UP001235939">
    <property type="component" value="Chromosome 03"/>
</dbReference>
<accession>A0ABY6KAU8</accession>